<feature type="region of interest" description="Disordered" evidence="1">
    <location>
        <begin position="415"/>
        <end position="438"/>
    </location>
</feature>
<evidence type="ECO:0000313" key="2">
    <source>
        <dbReference type="EMBL" id="KAG0281709.1"/>
    </source>
</evidence>
<reference evidence="2" key="1">
    <citation type="journal article" date="2020" name="Fungal Divers.">
        <title>Resolving the Mortierellaceae phylogeny through synthesis of multi-gene phylogenetics and phylogenomics.</title>
        <authorList>
            <person name="Vandepol N."/>
            <person name="Liber J."/>
            <person name="Desiro A."/>
            <person name="Na H."/>
            <person name="Kennedy M."/>
            <person name="Barry K."/>
            <person name="Grigoriev I.V."/>
            <person name="Miller A.N."/>
            <person name="O'Donnell K."/>
            <person name="Stajich J.E."/>
            <person name="Bonito G."/>
        </authorList>
    </citation>
    <scope>NUCLEOTIDE SEQUENCE</scope>
    <source>
        <strain evidence="2">NRRL 28262</strain>
    </source>
</reference>
<evidence type="ECO:0008006" key="4">
    <source>
        <dbReference type="Google" id="ProtNLM"/>
    </source>
</evidence>
<dbReference type="SUPFAM" id="SSF55729">
    <property type="entry name" value="Acyl-CoA N-acyltransferases (Nat)"/>
    <property type="match status" value="1"/>
</dbReference>
<evidence type="ECO:0000313" key="3">
    <source>
        <dbReference type="Proteomes" id="UP001194580"/>
    </source>
</evidence>
<protein>
    <recommendedName>
        <fullName evidence="4">N-acetyltransferase domain-containing protein</fullName>
    </recommendedName>
</protein>
<evidence type="ECO:0000256" key="1">
    <source>
        <dbReference type="SAM" id="MobiDB-lite"/>
    </source>
</evidence>
<name>A0AAD4DMB5_9FUNG</name>
<organism evidence="2 3">
    <name type="scientific">Linnemannia exigua</name>
    <dbReference type="NCBI Taxonomy" id="604196"/>
    <lineage>
        <taxon>Eukaryota</taxon>
        <taxon>Fungi</taxon>
        <taxon>Fungi incertae sedis</taxon>
        <taxon>Mucoromycota</taxon>
        <taxon>Mortierellomycotina</taxon>
        <taxon>Mortierellomycetes</taxon>
        <taxon>Mortierellales</taxon>
        <taxon>Mortierellaceae</taxon>
        <taxon>Linnemannia</taxon>
    </lineage>
</organism>
<dbReference type="InterPro" id="IPR016181">
    <property type="entry name" value="Acyl_CoA_acyltransferase"/>
</dbReference>
<dbReference type="EMBL" id="JAAAIL010000010">
    <property type="protein sequence ID" value="KAG0281709.1"/>
    <property type="molecule type" value="Genomic_DNA"/>
</dbReference>
<dbReference type="AlphaFoldDB" id="A0AAD4DMB5"/>
<dbReference type="Proteomes" id="UP001194580">
    <property type="component" value="Unassembled WGS sequence"/>
</dbReference>
<keyword evidence="3" id="KW-1185">Reference proteome</keyword>
<accession>A0AAD4DMB5</accession>
<comment type="caution">
    <text evidence="2">The sequence shown here is derived from an EMBL/GenBank/DDBJ whole genome shotgun (WGS) entry which is preliminary data.</text>
</comment>
<gene>
    <name evidence="2" type="ORF">BGZ95_000049</name>
</gene>
<proteinExistence type="predicted"/>
<sequence length="467" mass="52894">MLTNLGYTINEQREHISTPLPLSAVYNKSQFVSQFVSLHRESTQPTLVSQLLTTAFPNVFSEYWIIYDDHNRPVACAGANTVMSDTSVGYVGLFEAKNEKAGTIVLKAATEWLRQGGVRQFEPVRQILGPVNLTTWLQYRLRVDTDQTPSMSFEPKHPEFYQACFAQAGFVKAADYYSTFFHIDNIINGYVNYTRGEGLDSIGLGMQFWNTLDFAASLSPERHPELTPQDNVSKRVYDLSIELFRGKELFDEGFTRQNHRQIVLNDMISRSQVDNASLLDLSSFIVDPQNGEDVGYMACWVEDNDTLVLKTVGFVPRVRKSKVFAFALVDIMRRARDVWGCTKVVCALMNENSVSISEHVGGKSVRHVYRLYMHRPTPSVVHSERSHQHQHQQQPTEIPALPEASLQAAAAATSLNSAEGITTASPPSPSEESLQKRQQDMRFQMYWNQQRQKVLAQRSRGRAMARL</sequence>